<reference evidence="3" key="1">
    <citation type="journal article" date="2015" name="Genome Announc.">
        <title>Draft genome sequence of Talaromyces cellulolyticus strain Y-94, a source of lignocellulosic biomass-degrading enzymes.</title>
        <authorList>
            <person name="Fujii T."/>
            <person name="Koike H."/>
            <person name="Sawayama S."/>
            <person name="Yano S."/>
            <person name="Inoue H."/>
        </authorList>
    </citation>
    <scope>NUCLEOTIDE SEQUENCE [LARGE SCALE GENOMIC DNA]</scope>
    <source>
        <strain evidence="3">Y-94</strain>
    </source>
</reference>
<dbReference type="Pfam" id="PF03992">
    <property type="entry name" value="ABM"/>
    <property type="match status" value="1"/>
</dbReference>
<keyword evidence="3" id="KW-1185">Reference proteome</keyword>
<accession>A0A6V8HD70</accession>
<sequence>MFIISPISACATEDKRDRFLDYISRIAPVTHATEPKCHGYAWFRSAEENDTVPQHWVKGLEVYEDVEANTQTHRASAEYKTFRAAVGAEELLEFPSDLRFWRPFMGFMKREGKDPEADQFFSHKQPLSAETCQYIVVDELLPKPRYKDSLLKSLSELVQRAEQNQNILSFWVLNREDKDEDPGLLVFARYVNRRAWIEFEESEEISAAWKEANYSYQNQSVFSLPSAIMATPGVLMRLSNDASSSKLTIPGIEAVYTLKANDDSTPLFNTLYFLGDITPLVNSKSQYEADKTNSSASEVSWVVCSFINGRDTAGLSQEPQTKPHVLPNPPARGSILVINGSTPRADKEDDYHAWYDQEHGGKLTKVPGWNAARRYALAAIYGNVETANFYGFNFYDAENGLGGPEWKAGVTEWTLRIRSNAAKPNIRRVWKVETV</sequence>
<gene>
    <name evidence="2" type="ORF">TCE0_034f10305</name>
</gene>
<feature type="domain" description="ABM" evidence="1">
    <location>
        <begin position="12"/>
        <end position="84"/>
    </location>
</feature>
<name>A0A6V8HD70_TALPI</name>
<dbReference type="Proteomes" id="UP000053095">
    <property type="component" value="Unassembled WGS sequence"/>
</dbReference>
<proteinExistence type="predicted"/>
<dbReference type="EMBL" id="DF933830">
    <property type="protein sequence ID" value="GAM39066.1"/>
    <property type="molecule type" value="Genomic_DNA"/>
</dbReference>
<evidence type="ECO:0000259" key="1">
    <source>
        <dbReference type="Pfam" id="PF03992"/>
    </source>
</evidence>
<dbReference type="PANTHER" id="PTHR40624:SF1">
    <property type="entry name" value="BIOSYNTHESIS MONOOXYGENASE, PUTATIVE (AFU_ORTHOLOGUE AFUA_1G12025)-RELATED"/>
    <property type="match status" value="1"/>
</dbReference>
<evidence type="ECO:0000313" key="3">
    <source>
        <dbReference type="Proteomes" id="UP000053095"/>
    </source>
</evidence>
<evidence type="ECO:0000313" key="2">
    <source>
        <dbReference type="EMBL" id="GAM39066.1"/>
    </source>
</evidence>
<dbReference type="Gene3D" id="3.30.70.100">
    <property type="match status" value="1"/>
</dbReference>
<protein>
    <recommendedName>
        <fullName evidence="1">ABM domain-containing protein</fullName>
    </recommendedName>
</protein>
<dbReference type="InterPro" id="IPR011008">
    <property type="entry name" value="Dimeric_a/b-barrel"/>
</dbReference>
<comment type="caution">
    <text evidence="2">The sequence shown here is derived from an EMBL/GenBank/DDBJ whole genome shotgun (WGS) entry which is preliminary data.</text>
</comment>
<dbReference type="PANTHER" id="PTHR40624">
    <property type="entry name" value="BIOSYNTHESIS MONOOXYGENASE, PUTATIVE (AFU_ORTHOLOGUE AFUA_1G12025)-RELATED"/>
    <property type="match status" value="1"/>
</dbReference>
<dbReference type="InterPro" id="IPR007138">
    <property type="entry name" value="ABM_dom"/>
</dbReference>
<dbReference type="AlphaFoldDB" id="A0A6V8HD70"/>
<dbReference type="SUPFAM" id="SSF54909">
    <property type="entry name" value="Dimeric alpha+beta barrel"/>
    <property type="match status" value="1"/>
</dbReference>
<organism evidence="2 3">
    <name type="scientific">Talaromyces pinophilus</name>
    <name type="common">Penicillium pinophilum</name>
    <dbReference type="NCBI Taxonomy" id="128442"/>
    <lineage>
        <taxon>Eukaryota</taxon>
        <taxon>Fungi</taxon>
        <taxon>Dikarya</taxon>
        <taxon>Ascomycota</taxon>
        <taxon>Pezizomycotina</taxon>
        <taxon>Eurotiomycetes</taxon>
        <taxon>Eurotiomycetidae</taxon>
        <taxon>Eurotiales</taxon>
        <taxon>Trichocomaceae</taxon>
        <taxon>Talaromyces</taxon>
        <taxon>Talaromyces sect. Talaromyces</taxon>
    </lineage>
</organism>